<dbReference type="SUPFAM" id="SSF51735">
    <property type="entry name" value="NAD(P)-binding Rossmann-fold domains"/>
    <property type="match status" value="1"/>
</dbReference>
<keyword evidence="1" id="KW-0560">Oxidoreductase</keyword>
<dbReference type="EMBL" id="CAJPDS010000065">
    <property type="protein sequence ID" value="CAF9932948.1"/>
    <property type="molecule type" value="Genomic_DNA"/>
</dbReference>
<dbReference type="PANTHER" id="PTHR47534:SF2">
    <property type="entry name" value="KETOREDUCTASE (KR) DOMAIN-CONTAINING PROTEIN-RELATED"/>
    <property type="match status" value="1"/>
</dbReference>
<evidence type="ECO:0008006" key="5">
    <source>
        <dbReference type="Google" id="ProtNLM"/>
    </source>
</evidence>
<dbReference type="Pfam" id="PF00106">
    <property type="entry name" value="adh_short"/>
    <property type="match status" value="1"/>
</dbReference>
<dbReference type="GO" id="GO:0016491">
    <property type="term" value="F:oxidoreductase activity"/>
    <property type="evidence" value="ECO:0007669"/>
    <property type="project" value="UniProtKB-KW"/>
</dbReference>
<dbReference type="InterPro" id="IPR036291">
    <property type="entry name" value="NAD(P)-bd_dom_sf"/>
</dbReference>
<protein>
    <recommendedName>
        <fullName evidence="5">NAD(P)-binding protein</fullName>
    </recommendedName>
</protein>
<feature type="compositionally biased region" description="Gly residues" evidence="2">
    <location>
        <begin position="272"/>
        <end position="290"/>
    </location>
</feature>
<organism evidence="3 4">
    <name type="scientific">Heterodermia speciosa</name>
    <dbReference type="NCBI Taxonomy" id="116794"/>
    <lineage>
        <taxon>Eukaryota</taxon>
        <taxon>Fungi</taxon>
        <taxon>Dikarya</taxon>
        <taxon>Ascomycota</taxon>
        <taxon>Pezizomycotina</taxon>
        <taxon>Lecanoromycetes</taxon>
        <taxon>OSLEUM clade</taxon>
        <taxon>Lecanoromycetidae</taxon>
        <taxon>Caliciales</taxon>
        <taxon>Physciaceae</taxon>
        <taxon>Heterodermia</taxon>
    </lineage>
</organism>
<proteinExistence type="predicted"/>
<accession>A0A8H3IUM2</accession>
<sequence>MVSLEAVRLSNAKLKNLPPGLVALFVGGTSGIAESTLKQFYRHAIRPRIYIVGRNQDAADRIISELKTSQSEGTATFIRQDLTLLKNVDLVCDEIKRRETKLNVLFMTAGLSSMRGRDETSEGLDRKMTTNYYARMRFIHNLLPLLRASAPELSRAVSVLSPGQETATLNFNDLDLKQNFSLRNAMTYCVTMTDFAFEELAKANPTVSFVHDFPGGVKTGFLKESNILLRAVGNILVDVVARPWMTSIEESGERHLFAATSRRYVSRDGQEHGVGFGKGDSGKGTGGELGSGAYLIGSTGEQRGNEKALEQLRSKGAGEKIWKHTVSVFERVENGNKTDK</sequence>
<dbReference type="InterPro" id="IPR052228">
    <property type="entry name" value="Sec_Metab_Biosynth_Oxidored"/>
</dbReference>
<dbReference type="PANTHER" id="PTHR47534">
    <property type="entry name" value="YALI0E05731P"/>
    <property type="match status" value="1"/>
</dbReference>
<dbReference type="OrthoDB" id="2898509at2759"/>
<evidence type="ECO:0000256" key="1">
    <source>
        <dbReference type="ARBA" id="ARBA00023002"/>
    </source>
</evidence>
<dbReference type="InterPro" id="IPR002347">
    <property type="entry name" value="SDR_fam"/>
</dbReference>
<comment type="caution">
    <text evidence="3">The sequence shown here is derived from an EMBL/GenBank/DDBJ whole genome shotgun (WGS) entry which is preliminary data.</text>
</comment>
<dbReference type="Gene3D" id="3.40.50.720">
    <property type="entry name" value="NAD(P)-binding Rossmann-like Domain"/>
    <property type="match status" value="1"/>
</dbReference>
<name>A0A8H3IUM2_9LECA</name>
<dbReference type="AlphaFoldDB" id="A0A8H3IUM2"/>
<reference evidence="3" key="1">
    <citation type="submission" date="2021-03" db="EMBL/GenBank/DDBJ databases">
        <authorList>
            <person name="Tagirdzhanova G."/>
        </authorList>
    </citation>
    <scope>NUCLEOTIDE SEQUENCE</scope>
</reference>
<feature type="region of interest" description="Disordered" evidence="2">
    <location>
        <begin position="270"/>
        <end position="291"/>
    </location>
</feature>
<dbReference type="Proteomes" id="UP000664521">
    <property type="component" value="Unassembled WGS sequence"/>
</dbReference>
<evidence type="ECO:0000256" key="2">
    <source>
        <dbReference type="SAM" id="MobiDB-lite"/>
    </source>
</evidence>
<evidence type="ECO:0000313" key="4">
    <source>
        <dbReference type="Proteomes" id="UP000664521"/>
    </source>
</evidence>
<evidence type="ECO:0000313" key="3">
    <source>
        <dbReference type="EMBL" id="CAF9932948.1"/>
    </source>
</evidence>
<keyword evidence="4" id="KW-1185">Reference proteome</keyword>
<gene>
    <name evidence="3" type="ORF">HETSPECPRED_008497</name>
</gene>